<evidence type="ECO:0000256" key="1">
    <source>
        <dbReference type="ARBA" id="ARBA00023015"/>
    </source>
</evidence>
<accession>A0ABU1J6D0</accession>
<evidence type="ECO:0000256" key="3">
    <source>
        <dbReference type="SAM" id="Phobius"/>
    </source>
</evidence>
<proteinExistence type="predicted"/>
<keyword evidence="6" id="KW-1185">Reference proteome</keyword>
<dbReference type="Gene3D" id="1.10.10.1320">
    <property type="entry name" value="Anti-sigma factor, zinc-finger domain"/>
    <property type="match status" value="1"/>
</dbReference>
<comment type="caution">
    <text evidence="5">The sequence shown here is derived from an EMBL/GenBank/DDBJ whole genome shotgun (WGS) entry which is preliminary data.</text>
</comment>
<dbReference type="EMBL" id="JAVDQF010000001">
    <property type="protein sequence ID" value="MDR6267972.1"/>
    <property type="molecule type" value="Genomic_DNA"/>
</dbReference>
<name>A0ABU1J6D0_9MICC</name>
<keyword evidence="2" id="KW-0804">Transcription</keyword>
<protein>
    <submittedName>
        <fullName evidence="5">RNA polymerase sigma-70 factor (ECF subfamily)</fullName>
    </submittedName>
</protein>
<evidence type="ECO:0000313" key="5">
    <source>
        <dbReference type="EMBL" id="MDR6267972.1"/>
    </source>
</evidence>
<feature type="transmembrane region" description="Helical" evidence="3">
    <location>
        <begin position="96"/>
        <end position="120"/>
    </location>
</feature>
<keyword evidence="3" id="KW-0812">Transmembrane</keyword>
<dbReference type="RefSeq" id="WP_309795315.1">
    <property type="nucleotide sequence ID" value="NZ_BAAAHY010000006.1"/>
</dbReference>
<reference evidence="5 6" key="1">
    <citation type="submission" date="2023-07" db="EMBL/GenBank/DDBJ databases">
        <title>Sequencing the genomes of 1000 actinobacteria strains.</title>
        <authorList>
            <person name="Klenk H.-P."/>
        </authorList>
    </citation>
    <scope>NUCLEOTIDE SEQUENCE [LARGE SCALE GENOMIC DNA]</scope>
    <source>
        <strain evidence="5 6">DSM 14555</strain>
    </source>
</reference>
<keyword evidence="1" id="KW-0805">Transcription regulation</keyword>
<dbReference type="Proteomes" id="UP001185069">
    <property type="component" value="Unassembled WGS sequence"/>
</dbReference>
<evidence type="ECO:0000256" key="2">
    <source>
        <dbReference type="ARBA" id="ARBA00023163"/>
    </source>
</evidence>
<dbReference type="Pfam" id="PF13490">
    <property type="entry name" value="zf-HC2"/>
    <property type="match status" value="1"/>
</dbReference>
<keyword evidence="3" id="KW-0472">Membrane</keyword>
<organism evidence="5 6">
    <name type="scientific">Arthrobacter russicus</name>
    <dbReference type="NCBI Taxonomy" id="172040"/>
    <lineage>
        <taxon>Bacteria</taxon>
        <taxon>Bacillati</taxon>
        <taxon>Actinomycetota</taxon>
        <taxon>Actinomycetes</taxon>
        <taxon>Micrococcales</taxon>
        <taxon>Micrococcaceae</taxon>
        <taxon>Arthrobacter</taxon>
    </lineage>
</organism>
<dbReference type="InterPro" id="IPR041916">
    <property type="entry name" value="Anti_sigma_zinc_sf"/>
</dbReference>
<gene>
    <name evidence="5" type="ORF">JOE69_000210</name>
</gene>
<evidence type="ECO:0000313" key="6">
    <source>
        <dbReference type="Proteomes" id="UP001185069"/>
    </source>
</evidence>
<sequence>MNDSLDPYTQWDAAYVLGALSPAERHEFEAHLASCPRCASAVAELAGMPGLLAGLSQEQAIALTAPESPEAAEDSVADVLPLLAKRARRSKIRRRLLSIGVAAAVAASAVVATVVVVPIVTASEAQAGSVPLIFTAVESQTVTVSGKALPVAWGTQIEWRCSYLASRNTPGYTGGPPSPYQLVVIERNGKETIAASWDASEGTVVSPIATVDIPLADIASVEVRWSDSGKIAVRATL</sequence>
<feature type="domain" description="Putative zinc-finger" evidence="4">
    <location>
        <begin position="14"/>
        <end position="39"/>
    </location>
</feature>
<dbReference type="InterPro" id="IPR027383">
    <property type="entry name" value="Znf_put"/>
</dbReference>
<keyword evidence="3" id="KW-1133">Transmembrane helix</keyword>
<evidence type="ECO:0000259" key="4">
    <source>
        <dbReference type="Pfam" id="PF13490"/>
    </source>
</evidence>